<proteinExistence type="predicted"/>
<comment type="caution">
    <text evidence="2">The sequence shown here is derived from an EMBL/GenBank/DDBJ whole genome shotgun (WGS) entry which is preliminary data.</text>
</comment>
<dbReference type="EMBL" id="PKUS01000035">
    <property type="protein sequence ID" value="PLW67179.1"/>
    <property type="molecule type" value="Genomic_DNA"/>
</dbReference>
<dbReference type="SUPFAM" id="SSF74653">
    <property type="entry name" value="TolA/TonB C-terminal domain"/>
    <property type="match status" value="1"/>
</dbReference>
<dbReference type="AlphaFoldDB" id="A0A2N5WY73"/>
<dbReference type="RefSeq" id="WP_076000841.1">
    <property type="nucleotide sequence ID" value="NZ_PKUS01000035.1"/>
</dbReference>
<dbReference type="OrthoDB" id="5956919at2"/>
<feature type="domain" description="TonB C-terminal" evidence="1">
    <location>
        <begin position="61"/>
        <end position="117"/>
    </location>
</feature>
<gene>
    <name evidence="2" type="ORF">C0039_18410</name>
</gene>
<dbReference type="Proteomes" id="UP000235005">
    <property type="component" value="Unassembled WGS sequence"/>
</dbReference>
<accession>A0A2N5WY73</accession>
<evidence type="ECO:0000259" key="1">
    <source>
        <dbReference type="Pfam" id="PF03544"/>
    </source>
</evidence>
<dbReference type="GO" id="GO:0055085">
    <property type="term" value="P:transmembrane transport"/>
    <property type="evidence" value="ECO:0007669"/>
    <property type="project" value="InterPro"/>
</dbReference>
<dbReference type="Gene3D" id="3.30.1150.10">
    <property type="match status" value="1"/>
</dbReference>
<protein>
    <recommendedName>
        <fullName evidence="1">TonB C-terminal domain-containing protein</fullName>
    </recommendedName>
</protein>
<sequence>MFSRISRQFSLLVGVFVVLLSLGPAGATLAIAQYVPATNLDGDSSIITLDSSYQDDAWLVYTYDIDPTGAVVNAAVRASNKVPALEEALLNQVKAMRFAPATSGGKAVQSSANPVIYTWILDKPREMGPEFADLYGRAWDHFANQEYAAAQAIADQLQQFAGRNALEEVKSRVLAASVANRLGDAGAELRHLERIVRFQRLALDNNFKNVYVPADQFLKMLNRILSLQLEGNMLADAGFTLDYMQTLGRGEPVVQAAASRYVSAEQALQRMSDFAIEGELIALYPEGRASWKTALTESEFYIADVRGRVVTVYLTCNGGERLLTWPSKEHWRVPAGWTGCQVDVSGNAGTRLALHQVVAR</sequence>
<organism evidence="2 3">
    <name type="scientific">Pseudohalioglobus lutimaris</name>
    <dbReference type="NCBI Taxonomy" id="1737061"/>
    <lineage>
        <taxon>Bacteria</taxon>
        <taxon>Pseudomonadati</taxon>
        <taxon>Pseudomonadota</taxon>
        <taxon>Gammaproteobacteria</taxon>
        <taxon>Cellvibrionales</taxon>
        <taxon>Halieaceae</taxon>
        <taxon>Pseudohalioglobus</taxon>
    </lineage>
</organism>
<dbReference type="Pfam" id="PF03544">
    <property type="entry name" value="TonB_C"/>
    <property type="match status" value="1"/>
</dbReference>
<keyword evidence="3" id="KW-1185">Reference proteome</keyword>
<evidence type="ECO:0000313" key="2">
    <source>
        <dbReference type="EMBL" id="PLW67179.1"/>
    </source>
</evidence>
<evidence type="ECO:0000313" key="3">
    <source>
        <dbReference type="Proteomes" id="UP000235005"/>
    </source>
</evidence>
<name>A0A2N5WY73_9GAMM</name>
<dbReference type="InterPro" id="IPR037682">
    <property type="entry name" value="TonB_C"/>
</dbReference>
<reference evidence="2 3" key="1">
    <citation type="submission" date="2018-01" db="EMBL/GenBank/DDBJ databases">
        <title>The draft genome sequence of Halioglobus lutimaris HF004.</title>
        <authorList>
            <person name="Du Z.-J."/>
            <person name="Shi M.-J."/>
        </authorList>
    </citation>
    <scope>NUCLEOTIDE SEQUENCE [LARGE SCALE GENOMIC DNA]</scope>
    <source>
        <strain evidence="2 3">HF004</strain>
    </source>
</reference>